<dbReference type="EMBL" id="VTFR01000018">
    <property type="protein sequence ID" value="TYT28537.1"/>
    <property type="molecule type" value="Genomic_DNA"/>
</dbReference>
<sequence>MKKTHLYLSVAGSVLLIIFLLSGYWISRHNLSFSCSSSTASFGSNINNSLLLNFTQNMTFSYRGKAVIHLSGDLSEGNTRYVLNRTIVYTYIRTGTNDYSLRVVNASRAGSDTVPENLEHTYLGPILQGAHRIIGVRKMPTGDMLIANNAGPFLICAVH</sequence>
<reference evidence="2 3" key="1">
    <citation type="submission" date="2019-08" db="EMBL/GenBank/DDBJ databases">
        <title>The draft genome of Lelliottia nimipressuralis strain CICC 24156.</title>
        <authorList>
            <person name="Wu W."/>
            <person name="Feng Y."/>
            <person name="Zong Z."/>
        </authorList>
    </citation>
    <scope>NUCLEOTIDE SEQUENCE [LARGE SCALE GENOMIC DNA]</scope>
    <source>
        <strain evidence="2 3">CICC 24156</strain>
    </source>
</reference>
<evidence type="ECO:0000256" key="1">
    <source>
        <dbReference type="SAM" id="Phobius"/>
    </source>
</evidence>
<feature type="transmembrane region" description="Helical" evidence="1">
    <location>
        <begin position="6"/>
        <end position="26"/>
    </location>
</feature>
<dbReference type="RefSeq" id="WP_129036404.1">
    <property type="nucleotide sequence ID" value="NZ_SDDX01000041.1"/>
</dbReference>
<keyword evidence="1" id="KW-0472">Membrane</keyword>
<comment type="caution">
    <text evidence="2">The sequence shown here is derived from an EMBL/GenBank/DDBJ whole genome shotgun (WGS) entry which is preliminary data.</text>
</comment>
<protein>
    <recommendedName>
        <fullName evidence="4">FidL-like membrane protein</fullName>
    </recommendedName>
</protein>
<keyword evidence="1" id="KW-1133">Transmembrane helix</keyword>
<accession>A0ABY3NWV1</accession>
<evidence type="ECO:0000313" key="2">
    <source>
        <dbReference type="EMBL" id="TYT28537.1"/>
    </source>
</evidence>
<name>A0ABY3NWV1_9ENTR</name>
<evidence type="ECO:0000313" key="3">
    <source>
        <dbReference type="Proteomes" id="UP000323910"/>
    </source>
</evidence>
<proteinExistence type="predicted"/>
<organism evidence="2 3">
    <name type="scientific">Lelliottia nimipressuralis</name>
    <dbReference type="NCBI Taxonomy" id="69220"/>
    <lineage>
        <taxon>Bacteria</taxon>
        <taxon>Pseudomonadati</taxon>
        <taxon>Pseudomonadota</taxon>
        <taxon>Gammaproteobacteria</taxon>
        <taxon>Enterobacterales</taxon>
        <taxon>Enterobacteriaceae</taxon>
        <taxon>Lelliottia</taxon>
    </lineage>
</organism>
<gene>
    <name evidence="2" type="ORF">FZO59_21800</name>
</gene>
<keyword evidence="1" id="KW-0812">Transmembrane</keyword>
<keyword evidence="3" id="KW-1185">Reference proteome</keyword>
<evidence type="ECO:0008006" key="4">
    <source>
        <dbReference type="Google" id="ProtNLM"/>
    </source>
</evidence>
<dbReference type="Proteomes" id="UP000323910">
    <property type="component" value="Unassembled WGS sequence"/>
</dbReference>